<evidence type="ECO:0000256" key="12">
    <source>
        <dbReference type="SAM" id="Phobius"/>
    </source>
</evidence>
<evidence type="ECO:0000313" key="13">
    <source>
        <dbReference type="EMBL" id="KAK7027440.1"/>
    </source>
</evidence>
<evidence type="ECO:0000256" key="4">
    <source>
        <dbReference type="ARBA" id="ARBA00022475"/>
    </source>
</evidence>
<dbReference type="InterPro" id="IPR001734">
    <property type="entry name" value="Na/solute_symporter"/>
</dbReference>
<dbReference type="InterPro" id="IPR051163">
    <property type="entry name" value="Sodium:Solute_Symporter_SSF"/>
</dbReference>
<dbReference type="EMBL" id="JAXCGZ010022680">
    <property type="protein sequence ID" value="KAK7027440.1"/>
    <property type="molecule type" value="Genomic_DNA"/>
</dbReference>
<comment type="similarity">
    <text evidence="2 11">Belongs to the sodium:solute symporter (SSF) (TC 2.A.21) family.</text>
</comment>
<keyword evidence="3" id="KW-0813">Transport</keyword>
<organism evidence="13 14">
    <name type="scientific">Halocaridina rubra</name>
    <name type="common">Hawaiian red shrimp</name>
    <dbReference type="NCBI Taxonomy" id="373956"/>
    <lineage>
        <taxon>Eukaryota</taxon>
        <taxon>Metazoa</taxon>
        <taxon>Ecdysozoa</taxon>
        <taxon>Arthropoda</taxon>
        <taxon>Crustacea</taxon>
        <taxon>Multicrustacea</taxon>
        <taxon>Malacostraca</taxon>
        <taxon>Eumalacostraca</taxon>
        <taxon>Eucarida</taxon>
        <taxon>Decapoda</taxon>
        <taxon>Pleocyemata</taxon>
        <taxon>Caridea</taxon>
        <taxon>Atyoidea</taxon>
        <taxon>Atyidae</taxon>
        <taxon>Halocaridina</taxon>
    </lineage>
</organism>
<dbReference type="InterPro" id="IPR038377">
    <property type="entry name" value="Na/Glc_symporter_sf"/>
</dbReference>
<evidence type="ECO:0000256" key="1">
    <source>
        <dbReference type="ARBA" id="ARBA00004651"/>
    </source>
</evidence>
<evidence type="ECO:0000256" key="7">
    <source>
        <dbReference type="ARBA" id="ARBA00023053"/>
    </source>
</evidence>
<dbReference type="Proteomes" id="UP001381693">
    <property type="component" value="Unassembled WGS sequence"/>
</dbReference>
<gene>
    <name evidence="13" type="ORF">SK128_009322</name>
</gene>
<reference evidence="13 14" key="1">
    <citation type="submission" date="2023-11" db="EMBL/GenBank/DDBJ databases">
        <title>Halocaridina rubra genome assembly.</title>
        <authorList>
            <person name="Smith C."/>
        </authorList>
    </citation>
    <scope>NUCLEOTIDE SEQUENCE [LARGE SCALE GENOMIC DNA]</scope>
    <source>
        <strain evidence="13">EP-1</strain>
        <tissue evidence="13">Whole</tissue>
    </source>
</reference>
<dbReference type="AlphaFoldDB" id="A0AAN8WNF2"/>
<evidence type="ECO:0008006" key="15">
    <source>
        <dbReference type="Google" id="ProtNLM"/>
    </source>
</evidence>
<evidence type="ECO:0000256" key="8">
    <source>
        <dbReference type="ARBA" id="ARBA00023065"/>
    </source>
</evidence>
<keyword evidence="4" id="KW-1003">Cell membrane</keyword>
<dbReference type="GO" id="GO:0005886">
    <property type="term" value="C:plasma membrane"/>
    <property type="evidence" value="ECO:0007669"/>
    <property type="project" value="UniProtKB-SubCell"/>
</dbReference>
<feature type="transmembrane region" description="Helical" evidence="12">
    <location>
        <begin position="142"/>
        <end position="170"/>
    </location>
</feature>
<dbReference type="GO" id="GO:0015293">
    <property type="term" value="F:symporter activity"/>
    <property type="evidence" value="ECO:0007669"/>
    <property type="project" value="TreeGrafter"/>
</dbReference>
<keyword evidence="6 12" id="KW-1133">Transmembrane helix</keyword>
<feature type="non-terminal residue" evidence="13">
    <location>
        <position position="341"/>
    </location>
</feature>
<dbReference type="PANTHER" id="PTHR42985:SF40">
    <property type="entry name" value="LD47995P-RELATED"/>
    <property type="match status" value="1"/>
</dbReference>
<keyword evidence="9 12" id="KW-0472">Membrane</keyword>
<feature type="transmembrane region" description="Helical" evidence="12">
    <location>
        <begin position="191"/>
        <end position="211"/>
    </location>
</feature>
<proteinExistence type="inferred from homology"/>
<evidence type="ECO:0000256" key="9">
    <source>
        <dbReference type="ARBA" id="ARBA00023136"/>
    </source>
</evidence>
<keyword evidence="10" id="KW-0739">Sodium transport</keyword>
<evidence type="ECO:0000256" key="2">
    <source>
        <dbReference type="ARBA" id="ARBA00006434"/>
    </source>
</evidence>
<protein>
    <recommendedName>
        <fullName evidence="15">Sodium-coupled monocarboxylate transporter 2</fullName>
    </recommendedName>
</protein>
<evidence type="ECO:0000256" key="10">
    <source>
        <dbReference type="ARBA" id="ARBA00023201"/>
    </source>
</evidence>
<sequence>MLGGVLVVVVICCIDLGGVPEVFRIANDGGRIQFFNMDTSPLERHTFWSVQIQGFYAVLAWVGLNQSTYQRFASVSTLTLSRRLCIFFIFGFYALWLTFYFSGIVAYAVYSDCDPYTAGRIEKPDQILPYLVLDKLSQYTGLAGIFLAAVYGGVLSSLSTIGNSIACIIWEDIIKNIKMFKGISDEGAAKVIKILSAITGILGIGLGMLAGQLGNMYQVSNTISNAISGSLSGSFISGMCAPWVNRKGAYAGFIIAFLFNLWLVIGQLMKDIADPEKLPLSIEGCPDHFFPNNTQDPTTSNTSEFLYTGMTESSFWHVGSNDVENYTTLSTPSLSGVVLHD</sequence>
<feature type="transmembrane region" description="Helical" evidence="12">
    <location>
        <begin position="48"/>
        <end position="64"/>
    </location>
</feature>
<keyword evidence="5 12" id="KW-0812">Transmembrane</keyword>
<comment type="subcellular location">
    <subcellularLocation>
        <location evidence="1">Cell membrane</location>
        <topology evidence="1">Multi-pass membrane protein</topology>
    </subcellularLocation>
</comment>
<dbReference type="GO" id="GO:0006814">
    <property type="term" value="P:sodium ion transport"/>
    <property type="evidence" value="ECO:0007669"/>
    <property type="project" value="UniProtKB-KW"/>
</dbReference>
<keyword evidence="8" id="KW-0406">Ion transport</keyword>
<dbReference type="PROSITE" id="PS50283">
    <property type="entry name" value="NA_SOLUT_SYMP_3"/>
    <property type="match status" value="1"/>
</dbReference>
<dbReference type="Pfam" id="PF00474">
    <property type="entry name" value="SSF"/>
    <property type="match status" value="1"/>
</dbReference>
<accession>A0AAN8WNF2</accession>
<keyword evidence="7" id="KW-0915">Sodium</keyword>
<keyword evidence="14" id="KW-1185">Reference proteome</keyword>
<evidence type="ECO:0000313" key="14">
    <source>
        <dbReference type="Proteomes" id="UP001381693"/>
    </source>
</evidence>
<dbReference type="PANTHER" id="PTHR42985">
    <property type="entry name" value="SODIUM-COUPLED MONOCARBOXYLATE TRANSPORTER"/>
    <property type="match status" value="1"/>
</dbReference>
<feature type="transmembrane region" description="Helical" evidence="12">
    <location>
        <begin position="84"/>
        <end position="110"/>
    </location>
</feature>
<name>A0AAN8WNF2_HALRR</name>
<evidence type="ECO:0000256" key="11">
    <source>
        <dbReference type="RuleBase" id="RU362091"/>
    </source>
</evidence>
<feature type="transmembrane region" description="Helical" evidence="12">
    <location>
        <begin position="251"/>
        <end position="269"/>
    </location>
</feature>
<dbReference type="Gene3D" id="1.20.1730.10">
    <property type="entry name" value="Sodium/glucose cotransporter"/>
    <property type="match status" value="1"/>
</dbReference>
<comment type="caution">
    <text evidence="13">The sequence shown here is derived from an EMBL/GenBank/DDBJ whole genome shotgun (WGS) entry which is preliminary data.</text>
</comment>
<evidence type="ECO:0000256" key="3">
    <source>
        <dbReference type="ARBA" id="ARBA00022448"/>
    </source>
</evidence>
<evidence type="ECO:0000256" key="5">
    <source>
        <dbReference type="ARBA" id="ARBA00022692"/>
    </source>
</evidence>
<evidence type="ECO:0000256" key="6">
    <source>
        <dbReference type="ARBA" id="ARBA00022989"/>
    </source>
</evidence>